<evidence type="ECO:0000313" key="1">
    <source>
        <dbReference type="EMBL" id="WWV67843.1"/>
    </source>
</evidence>
<gene>
    <name evidence="1" type="ORF">NEE14_007820</name>
</gene>
<protein>
    <submittedName>
        <fullName evidence="1">Uncharacterized protein</fullName>
    </submittedName>
</protein>
<accession>A0ABZ2IVH3</accession>
<proteinExistence type="predicted"/>
<name>A0ABZ2IVH3_9BACT</name>
<sequence length="163" mass="18840">MRSIVLGIICMFLFIHNLYAQSFPTYGMFVCSGGKYNGKDVSEEIISQGTGIAFYQDEEFLWILFSFAKNNSSKMGTVTCLEKEEYPETVREYRKKVYNFIGIFHNGNNIENTICSVTQIFKPNNLIRVSLVIKREGDNGIEEMEYNGTVNKEMNWDKFLFTP</sequence>
<reference evidence="1 2" key="1">
    <citation type="submission" date="2024-02" db="EMBL/GenBank/DDBJ databases">
        <title>Whole genome sequencing of Parabacteroides sp. AD58.</title>
        <authorList>
            <person name="Chaplin A.V."/>
            <person name="Pikina A.P."/>
            <person name="Sokolova S.R."/>
            <person name="Korostin D.O."/>
            <person name="Efimov B.A."/>
        </authorList>
    </citation>
    <scope>NUCLEOTIDE SEQUENCE [LARGE SCALE GENOMIC DNA]</scope>
    <source>
        <strain evidence="1 2">AD58</strain>
    </source>
</reference>
<dbReference type="EMBL" id="CP146284">
    <property type="protein sequence ID" value="WWV67843.1"/>
    <property type="molecule type" value="Genomic_DNA"/>
</dbReference>
<organism evidence="1 2">
    <name type="scientific">Parabacteroides absconsus</name>
    <dbReference type="NCBI Taxonomy" id="2951805"/>
    <lineage>
        <taxon>Bacteria</taxon>
        <taxon>Pseudomonadati</taxon>
        <taxon>Bacteroidota</taxon>
        <taxon>Bacteroidia</taxon>
        <taxon>Bacteroidales</taxon>
        <taxon>Tannerellaceae</taxon>
        <taxon>Parabacteroides</taxon>
    </lineage>
</organism>
<dbReference type="Proteomes" id="UP001320603">
    <property type="component" value="Chromosome"/>
</dbReference>
<dbReference type="RefSeq" id="WP_251968559.1">
    <property type="nucleotide sequence ID" value="NZ_CP146284.1"/>
</dbReference>
<keyword evidence="2" id="KW-1185">Reference proteome</keyword>
<evidence type="ECO:0000313" key="2">
    <source>
        <dbReference type="Proteomes" id="UP001320603"/>
    </source>
</evidence>